<evidence type="ECO:0000256" key="11">
    <source>
        <dbReference type="ARBA" id="ARBA00023033"/>
    </source>
</evidence>
<proteinExistence type="inferred from homology"/>
<dbReference type="PANTHER" id="PTHR24305">
    <property type="entry name" value="CYTOCHROME P450"/>
    <property type="match status" value="1"/>
</dbReference>
<dbReference type="InterPro" id="IPR001128">
    <property type="entry name" value="Cyt_P450"/>
</dbReference>
<dbReference type="Pfam" id="PF00067">
    <property type="entry name" value="p450"/>
    <property type="match status" value="1"/>
</dbReference>
<gene>
    <name evidence="16" type="ORF">K489DRAFT_380867</name>
</gene>
<feature type="transmembrane region" description="Helical" evidence="14">
    <location>
        <begin position="68"/>
        <end position="90"/>
    </location>
</feature>
<dbReference type="GO" id="GO:0020037">
    <property type="term" value="F:heme binding"/>
    <property type="evidence" value="ECO:0007669"/>
    <property type="project" value="InterPro"/>
</dbReference>
<comment type="pathway">
    <text evidence="3">Mycotoxin biosynthesis.</text>
</comment>
<reference evidence="16" key="3">
    <citation type="submission" date="2025-08" db="UniProtKB">
        <authorList>
            <consortium name="RefSeq"/>
        </authorList>
    </citation>
    <scope>IDENTIFICATION</scope>
    <source>
        <strain evidence="16">CBS 342.82</strain>
    </source>
</reference>
<dbReference type="SUPFAM" id="SSF48264">
    <property type="entry name" value="Cytochrome P450"/>
    <property type="match status" value="1"/>
</dbReference>
<dbReference type="GO" id="GO:0016705">
    <property type="term" value="F:oxidoreductase activity, acting on paired donors, with incorporation or reduction of molecular oxygen"/>
    <property type="evidence" value="ECO:0007669"/>
    <property type="project" value="InterPro"/>
</dbReference>
<feature type="transmembrane region" description="Helical" evidence="14">
    <location>
        <begin position="37"/>
        <end position="56"/>
    </location>
</feature>
<evidence type="ECO:0000256" key="7">
    <source>
        <dbReference type="ARBA" id="ARBA00022723"/>
    </source>
</evidence>
<dbReference type="InterPro" id="IPR036396">
    <property type="entry name" value="Cyt_P450_sf"/>
</dbReference>
<keyword evidence="7 13" id="KW-0479">Metal-binding</keyword>
<feature type="transmembrane region" description="Helical" evidence="14">
    <location>
        <begin position="6"/>
        <end position="25"/>
    </location>
</feature>
<evidence type="ECO:0000313" key="15">
    <source>
        <dbReference type="Proteomes" id="UP000504637"/>
    </source>
</evidence>
<name>A0A6J3M3R9_9PEZI</name>
<dbReference type="AlphaFoldDB" id="A0A6J3M3R9"/>
<keyword evidence="5 13" id="KW-0349">Heme</keyword>
<keyword evidence="6 14" id="KW-0812">Transmembrane</keyword>
<evidence type="ECO:0000256" key="2">
    <source>
        <dbReference type="ARBA" id="ARBA00004370"/>
    </source>
</evidence>
<dbReference type="GO" id="GO:0005506">
    <property type="term" value="F:iron ion binding"/>
    <property type="evidence" value="ECO:0007669"/>
    <property type="project" value="InterPro"/>
</dbReference>
<accession>A0A6J3M3R9</accession>
<keyword evidence="11 16" id="KW-0503">Monooxygenase</keyword>
<dbReference type="GO" id="GO:0016020">
    <property type="term" value="C:membrane"/>
    <property type="evidence" value="ECO:0007669"/>
    <property type="project" value="UniProtKB-SubCell"/>
</dbReference>
<comment type="subcellular location">
    <subcellularLocation>
        <location evidence="2">Membrane</location>
    </subcellularLocation>
</comment>
<evidence type="ECO:0000256" key="9">
    <source>
        <dbReference type="ARBA" id="ARBA00023002"/>
    </source>
</evidence>
<keyword evidence="12 14" id="KW-0472">Membrane</keyword>
<evidence type="ECO:0000256" key="3">
    <source>
        <dbReference type="ARBA" id="ARBA00004685"/>
    </source>
</evidence>
<dbReference type="CDD" id="cd11061">
    <property type="entry name" value="CYP67-like"/>
    <property type="match status" value="1"/>
</dbReference>
<evidence type="ECO:0000256" key="4">
    <source>
        <dbReference type="ARBA" id="ARBA00010617"/>
    </source>
</evidence>
<dbReference type="PANTHER" id="PTHR24305:SF112">
    <property type="entry name" value="L-ORNITHINE-N5-MONOOXYGENASE (EUROFUNG)"/>
    <property type="match status" value="1"/>
</dbReference>
<evidence type="ECO:0000256" key="5">
    <source>
        <dbReference type="ARBA" id="ARBA00022617"/>
    </source>
</evidence>
<evidence type="ECO:0000256" key="8">
    <source>
        <dbReference type="ARBA" id="ARBA00022989"/>
    </source>
</evidence>
<dbReference type="GO" id="GO:0004497">
    <property type="term" value="F:monooxygenase activity"/>
    <property type="evidence" value="ECO:0007669"/>
    <property type="project" value="UniProtKB-KW"/>
</dbReference>
<reference evidence="16" key="2">
    <citation type="submission" date="2020-04" db="EMBL/GenBank/DDBJ databases">
        <authorList>
            <consortium name="NCBI Genome Project"/>
        </authorList>
    </citation>
    <scope>NUCLEOTIDE SEQUENCE</scope>
    <source>
        <strain evidence="16">CBS 342.82</strain>
    </source>
</reference>
<dbReference type="PRINTS" id="PR00385">
    <property type="entry name" value="P450"/>
</dbReference>
<comment type="similarity">
    <text evidence="4">Belongs to the cytochrome P450 family.</text>
</comment>
<dbReference type="InterPro" id="IPR002401">
    <property type="entry name" value="Cyt_P450_E_grp-I"/>
</dbReference>
<sequence>MSDWNSLPYSIVLATTAGLISFFLYFHKGEHHLLAPLYLKAFVVVNLASTAALVYFGNSTICNASFNVAMVAGSWLLGVLGSCFIWRAFFNPLNKFPGPWMARISKFYMSYLLRNIDAYYTLTELHAKYGQYVRLGPNDLSIVDPDAIPLAYGPNATVTKSEWYDAGAPHHSMHTVRDKAVHDRRRRYWAPAFSDKALRDYEGIMQDFNAKLLKRIDEFQGGPVNVTKWFNLYSFDVMGRLAFGKDFSMLDSGERHWALKLLTDAMATGALQPPMWAFRVAVDIPFLTAGYHKFIQFCTDQTEWRVARGDKDGNRDITGWILKAYEGHEHPGQDPYLVGDARLIIVAGSDTSAATLTYLFYHLALDPSQTEKLRAELKPLVTDGWSDKDIQHAKHLNAVINETLRLHPPVPSGVSRKTANEGLQIGDVYVPGNVHFVIPQYPMGRDESIYAEASSFVPERWYSKPGMIKHADAFAPFSKGPYNCIGANLARMELRTLITQLVMKYDVAFAAGEDGTRLLTKTRDHFTLTLGQLDLAFTLAKH</sequence>
<dbReference type="Gene3D" id="1.10.630.10">
    <property type="entry name" value="Cytochrome P450"/>
    <property type="match status" value="1"/>
</dbReference>
<dbReference type="PRINTS" id="PR00463">
    <property type="entry name" value="EP450I"/>
</dbReference>
<keyword evidence="10 13" id="KW-0408">Iron</keyword>
<reference evidence="16" key="1">
    <citation type="submission" date="2020-01" db="EMBL/GenBank/DDBJ databases">
        <authorList>
            <consortium name="DOE Joint Genome Institute"/>
            <person name="Haridas S."/>
            <person name="Albert R."/>
            <person name="Binder M."/>
            <person name="Bloem J."/>
            <person name="Labutti K."/>
            <person name="Salamov A."/>
            <person name="Andreopoulos B."/>
            <person name="Baker S.E."/>
            <person name="Barry K."/>
            <person name="Bills G."/>
            <person name="Bluhm B.H."/>
            <person name="Cannon C."/>
            <person name="Castanera R."/>
            <person name="Culley D.E."/>
            <person name="Daum C."/>
            <person name="Ezra D."/>
            <person name="Gonzalez J.B."/>
            <person name="Henrissat B."/>
            <person name="Kuo A."/>
            <person name="Liang C."/>
            <person name="Lipzen A."/>
            <person name="Lutzoni F."/>
            <person name="Magnuson J."/>
            <person name="Mondo S."/>
            <person name="Nolan M."/>
            <person name="Ohm R."/>
            <person name="Pangilinan J."/>
            <person name="Park H.-J."/>
            <person name="Ramirez L."/>
            <person name="Alfaro M."/>
            <person name="Sun H."/>
            <person name="Tritt A."/>
            <person name="Yoshinaga Y."/>
            <person name="Zwiers L.-H."/>
            <person name="Turgeon B.G."/>
            <person name="Goodwin S.B."/>
            <person name="Spatafora J.W."/>
            <person name="Crous P.W."/>
            <person name="Grigoriev I.V."/>
        </authorList>
    </citation>
    <scope>NUCLEOTIDE SEQUENCE</scope>
    <source>
        <strain evidence="16">CBS 342.82</strain>
    </source>
</reference>
<dbReference type="GO" id="GO:1902181">
    <property type="term" value="P:verruculogen biosynthetic process"/>
    <property type="evidence" value="ECO:0007669"/>
    <property type="project" value="UniProtKB-ARBA"/>
</dbReference>
<evidence type="ECO:0000313" key="16">
    <source>
        <dbReference type="RefSeq" id="XP_033459160.1"/>
    </source>
</evidence>
<evidence type="ECO:0000256" key="6">
    <source>
        <dbReference type="ARBA" id="ARBA00022692"/>
    </source>
</evidence>
<evidence type="ECO:0000256" key="1">
    <source>
        <dbReference type="ARBA" id="ARBA00001971"/>
    </source>
</evidence>
<evidence type="ECO:0000256" key="14">
    <source>
        <dbReference type="SAM" id="Phobius"/>
    </source>
</evidence>
<dbReference type="GeneID" id="54362772"/>
<dbReference type="InterPro" id="IPR050121">
    <property type="entry name" value="Cytochrome_P450_monoxygenase"/>
</dbReference>
<comment type="cofactor">
    <cofactor evidence="1 13">
        <name>heme</name>
        <dbReference type="ChEBI" id="CHEBI:30413"/>
    </cofactor>
</comment>
<keyword evidence="15" id="KW-1185">Reference proteome</keyword>
<dbReference type="OrthoDB" id="6692864at2759"/>
<organism evidence="16">
    <name type="scientific">Dissoconium aciculare CBS 342.82</name>
    <dbReference type="NCBI Taxonomy" id="1314786"/>
    <lineage>
        <taxon>Eukaryota</taxon>
        <taxon>Fungi</taxon>
        <taxon>Dikarya</taxon>
        <taxon>Ascomycota</taxon>
        <taxon>Pezizomycotina</taxon>
        <taxon>Dothideomycetes</taxon>
        <taxon>Dothideomycetidae</taxon>
        <taxon>Mycosphaerellales</taxon>
        <taxon>Dissoconiaceae</taxon>
        <taxon>Dissoconium</taxon>
    </lineage>
</organism>
<evidence type="ECO:0000256" key="12">
    <source>
        <dbReference type="ARBA" id="ARBA00023136"/>
    </source>
</evidence>
<evidence type="ECO:0000256" key="13">
    <source>
        <dbReference type="PIRSR" id="PIRSR602401-1"/>
    </source>
</evidence>
<keyword evidence="9" id="KW-0560">Oxidoreductase</keyword>
<evidence type="ECO:0000256" key="10">
    <source>
        <dbReference type="ARBA" id="ARBA00023004"/>
    </source>
</evidence>
<dbReference type="RefSeq" id="XP_033459160.1">
    <property type="nucleotide sequence ID" value="XM_033604972.1"/>
</dbReference>
<keyword evidence="8 14" id="KW-1133">Transmembrane helix</keyword>
<dbReference type="Proteomes" id="UP000504637">
    <property type="component" value="Unplaced"/>
</dbReference>
<dbReference type="FunFam" id="1.10.630.10:FF:000063">
    <property type="entry name" value="Cytochrome P450 monooxygenase"/>
    <property type="match status" value="1"/>
</dbReference>
<feature type="binding site" description="axial binding residue" evidence="13">
    <location>
        <position position="484"/>
    </location>
    <ligand>
        <name>heme</name>
        <dbReference type="ChEBI" id="CHEBI:30413"/>
    </ligand>
    <ligandPart>
        <name>Fe</name>
        <dbReference type="ChEBI" id="CHEBI:18248"/>
    </ligandPart>
</feature>
<protein>
    <submittedName>
        <fullName evidence="16">P450 monooxygenase</fullName>
    </submittedName>
</protein>